<keyword evidence="1" id="KW-1133">Transmembrane helix</keyword>
<evidence type="ECO:0000256" key="1">
    <source>
        <dbReference type="SAM" id="Phobius"/>
    </source>
</evidence>
<sequence length="89" mass="9573">MRRTPLLSLTRSQASILQRIPRQLVGVITYMPEFLAIGASGSVIASTLIAVICWTATIMLAGRCALQRLRTWTLGCGFGISSAADPHSK</sequence>
<organism evidence="2 3">
    <name type="scientific">Linum trigynum</name>
    <dbReference type="NCBI Taxonomy" id="586398"/>
    <lineage>
        <taxon>Eukaryota</taxon>
        <taxon>Viridiplantae</taxon>
        <taxon>Streptophyta</taxon>
        <taxon>Embryophyta</taxon>
        <taxon>Tracheophyta</taxon>
        <taxon>Spermatophyta</taxon>
        <taxon>Magnoliopsida</taxon>
        <taxon>eudicotyledons</taxon>
        <taxon>Gunneridae</taxon>
        <taxon>Pentapetalae</taxon>
        <taxon>rosids</taxon>
        <taxon>fabids</taxon>
        <taxon>Malpighiales</taxon>
        <taxon>Linaceae</taxon>
        <taxon>Linum</taxon>
    </lineage>
</organism>
<keyword evidence="3" id="KW-1185">Reference proteome</keyword>
<name>A0AAV2CGX8_9ROSI</name>
<proteinExistence type="predicted"/>
<reference evidence="2 3" key="1">
    <citation type="submission" date="2024-04" db="EMBL/GenBank/DDBJ databases">
        <authorList>
            <person name="Fracassetti M."/>
        </authorList>
    </citation>
    <scope>NUCLEOTIDE SEQUENCE [LARGE SCALE GENOMIC DNA]</scope>
</reference>
<dbReference type="AlphaFoldDB" id="A0AAV2CGX8"/>
<keyword evidence="1" id="KW-0812">Transmembrane</keyword>
<protein>
    <submittedName>
        <fullName evidence="2">Uncharacterized protein</fullName>
    </submittedName>
</protein>
<accession>A0AAV2CGX8</accession>
<gene>
    <name evidence="2" type="ORF">LTRI10_LOCUS2859</name>
</gene>
<dbReference type="EMBL" id="OZ034813">
    <property type="protein sequence ID" value="CAL1355081.1"/>
    <property type="molecule type" value="Genomic_DNA"/>
</dbReference>
<feature type="transmembrane region" description="Helical" evidence="1">
    <location>
        <begin position="34"/>
        <end position="61"/>
    </location>
</feature>
<evidence type="ECO:0000313" key="2">
    <source>
        <dbReference type="EMBL" id="CAL1355081.1"/>
    </source>
</evidence>
<keyword evidence="1" id="KW-0472">Membrane</keyword>
<evidence type="ECO:0000313" key="3">
    <source>
        <dbReference type="Proteomes" id="UP001497516"/>
    </source>
</evidence>
<dbReference type="Proteomes" id="UP001497516">
    <property type="component" value="Chromosome 1"/>
</dbReference>